<dbReference type="InterPro" id="IPR013783">
    <property type="entry name" value="Ig-like_fold"/>
</dbReference>
<keyword evidence="7" id="KW-0393">Immunoglobulin domain</keyword>
<dbReference type="GO" id="GO:0030424">
    <property type="term" value="C:axon"/>
    <property type="evidence" value="ECO:0007669"/>
    <property type="project" value="TreeGrafter"/>
</dbReference>
<dbReference type="AlphaFoldDB" id="A0A9Q1CL84"/>
<dbReference type="Proteomes" id="UP001152320">
    <property type="component" value="Chromosome 2"/>
</dbReference>
<evidence type="ECO:0000256" key="5">
    <source>
        <dbReference type="ARBA" id="ARBA00023157"/>
    </source>
</evidence>
<evidence type="ECO:0000256" key="6">
    <source>
        <dbReference type="ARBA" id="ARBA00023180"/>
    </source>
</evidence>
<dbReference type="GO" id="GO:0007411">
    <property type="term" value="P:axon guidance"/>
    <property type="evidence" value="ECO:0007669"/>
    <property type="project" value="TreeGrafter"/>
</dbReference>
<dbReference type="Pfam" id="PF07679">
    <property type="entry name" value="I-set"/>
    <property type="match status" value="1"/>
</dbReference>
<dbReference type="InterPro" id="IPR003598">
    <property type="entry name" value="Ig_sub2"/>
</dbReference>
<evidence type="ECO:0000256" key="4">
    <source>
        <dbReference type="ARBA" id="ARBA00023136"/>
    </source>
</evidence>
<proteinExistence type="predicted"/>
<dbReference type="SMART" id="SM00409">
    <property type="entry name" value="IG"/>
    <property type="match status" value="4"/>
</dbReference>
<protein>
    <submittedName>
        <fullName evidence="10">Contactin-5</fullName>
    </submittedName>
</protein>
<feature type="region of interest" description="Disordered" evidence="8">
    <location>
        <begin position="290"/>
        <end position="309"/>
    </location>
</feature>
<dbReference type="PROSITE" id="PS50835">
    <property type="entry name" value="IG_LIKE"/>
    <property type="match status" value="4"/>
</dbReference>
<feature type="domain" description="Ig-like" evidence="9">
    <location>
        <begin position="322"/>
        <end position="403"/>
    </location>
</feature>
<dbReference type="SUPFAM" id="SSF48726">
    <property type="entry name" value="Immunoglobulin"/>
    <property type="match status" value="4"/>
</dbReference>
<evidence type="ECO:0000313" key="10">
    <source>
        <dbReference type="EMBL" id="KAJ8047627.1"/>
    </source>
</evidence>
<keyword evidence="11" id="KW-1185">Reference proteome</keyword>
<keyword evidence="2" id="KW-1003">Cell membrane</keyword>
<feature type="domain" description="Ig-like" evidence="9">
    <location>
        <begin position="228"/>
        <end position="318"/>
    </location>
</feature>
<comment type="subcellular location">
    <subcellularLocation>
        <location evidence="1">Cell membrane</location>
    </subcellularLocation>
</comment>
<gene>
    <name evidence="10" type="ORF">HOLleu_06671</name>
</gene>
<organism evidence="10 11">
    <name type="scientific">Holothuria leucospilota</name>
    <name type="common">Black long sea cucumber</name>
    <name type="synonym">Mertensiothuria leucospilota</name>
    <dbReference type="NCBI Taxonomy" id="206669"/>
    <lineage>
        <taxon>Eukaryota</taxon>
        <taxon>Metazoa</taxon>
        <taxon>Echinodermata</taxon>
        <taxon>Eleutherozoa</taxon>
        <taxon>Echinozoa</taxon>
        <taxon>Holothuroidea</taxon>
        <taxon>Aspidochirotacea</taxon>
        <taxon>Aspidochirotida</taxon>
        <taxon>Holothuriidae</taxon>
        <taxon>Holothuria</taxon>
    </lineage>
</organism>
<feature type="domain" description="Ig-like" evidence="9">
    <location>
        <begin position="37"/>
        <end position="120"/>
    </location>
</feature>
<evidence type="ECO:0000256" key="8">
    <source>
        <dbReference type="SAM" id="MobiDB-lite"/>
    </source>
</evidence>
<evidence type="ECO:0000256" key="2">
    <source>
        <dbReference type="ARBA" id="ARBA00022475"/>
    </source>
</evidence>
<reference evidence="10" key="1">
    <citation type="submission" date="2021-10" db="EMBL/GenBank/DDBJ databases">
        <title>Tropical sea cucumber genome reveals ecological adaptation and Cuvierian tubules defense mechanism.</title>
        <authorList>
            <person name="Chen T."/>
        </authorList>
    </citation>
    <scope>NUCLEOTIDE SEQUENCE</scope>
    <source>
        <strain evidence="10">Nanhai2018</strain>
        <tissue evidence="10">Muscle</tissue>
    </source>
</reference>
<evidence type="ECO:0000256" key="3">
    <source>
        <dbReference type="ARBA" id="ARBA00022737"/>
    </source>
</evidence>
<keyword evidence="4" id="KW-0472">Membrane</keyword>
<keyword evidence="3" id="KW-0677">Repeat</keyword>
<evidence type="ECO:0000313" key="11">
    <source>
        <dbReference type="Proteomes" id="UP001152320"/>
    </source>
</evidence>
<sequence length="458" mass="50099">MGSAMEIAVWISITFVFLFKIGGALSSKAFLTLSEKPKDTVFNTDSIREFATFHCNAHGYPKPDITWLANDQIIRENGLYSVAEDGSLRISEPTRLLNGSTYRCIANNSFGAVMSEAALLEIAYVGQVLEVQLPDVSVNTRLGKCITCNPPNAYPGIKVTWVKETRWITPNERITVMMDGRLCFAHSEIGDTGNFHCLVSNRYDDGGAASFTRGSSVRFSVLLGGSNPPQSLTPVTGIQESVTVRQGQEAVLECFFLGSPTPTLSWSRRGNGLPTNSTMSRHNQTLRIPNAQPEDGGEYECTGETSDGDSETVYRRLTVLAPPFLVSGLEDEEVEPGRNVTLQCTADSDAVEFSWYHNARLINSSMQRPRISEDTTLTINNAMVEDSGIYQCAARNEHGMTLSTAQLFVKEQDPTEENPVESEINQPNVESPGNGAGNTLVHIFSTVVMVSAVLFEVI</sequence>
<comment type="caution">
    <text evidence="10">The sequence shown here is derived from an EMBL/GenBank/DDBJ whole genome shotgun (WGS) entry which is preliminary data.</text>
</comment>
<evidence type="ECO:0000256" key="1">
    <source>
        <dbReference type="ARBA" id="ARBA00004236"/>
    </source>
</evidence>
<evidence type="ECO:0000256" key="7">
    <source>
        <dbReference type="ARBA" id="ARBA00023319"/>
    </source>
</evidence>
<dbReference type="SMART" id="SM00408">
    <property type="entry name" value="IGc2"/>
    <property type="match status" value="4"/>
</dbReference>
<dbReference type="PANTHER" id="PTHR44170:SF6">
    <property type="entry name" value="CONTACTIN"/>
    <property type="match status" value="1"/>
</dbReference>
<keyword evidence="6" id="KW-0325">Glycoprotein</keyword>
<dbReference type="PANTHER" id="PTHR44170">
    <property type="entry name" value="PROTEIN SIDEKICK"/>
    <property type="match status" value="1"/>
</dbReference>
<dbReference type="InterPro" id="IPR003599">
    <property type="entry name" value="Ig_sub"/>
</dbReference>
<dbReference type="InterPro" id="IPR007110">
    <property type="entry name" value="Ig-like_dom"/>
</dbReference>
<dbReference type="Gene3D" id="2.60.40.10">
    <property type="entry name" value="Immunoglobulins"/>
    <property type="match status" value="4"/>
</dbReference>
<evidence type="ECO:0000259" key="9">
    <source>
        <dbReference type="PROSITE" id="PS50835"/>
    </source>
</evidence>
<dbReference type="Pfam" id="PF13927">
    <property type="entry name" value="Ig_3"/>
    <property type="match status" value="2"/>
</dbReference>
<feature type="region of interest" description="Disordered" evidence="8">
    <location>
        <begin position="413"/>
        <end position="433"/>
    </location>
</feature>
<dbReference type="GO" id="GO:0007420">
    <property type="term" value="P:brain development"/>
    <property type="evidence" value="ECO:0007669"/>
    <property type="project" value="TreeGrafter"/>
</dbReference>
<dbReference type="InterPro" id="IPR036179">
    <property type="entry name" value="Ig-like_dom_sf"/>
</dbReference>
<dbReference type="InterPro" id="IPR013098">
    <property type="entry name" value="Ig_I-set"/>
</dbReference>
<dbReference type="GO" id="GO:0098632">
    <property type="term" value="F:cell-cell adhesion mediator activity"/>
    <property type="evidence" value="ECO:0007669"/>
    <property type="project" value="TreeGrafter"/>
</dbReference>
<dbReference type="OrthoDB" id="5982258at2759"/>
<accession>A0A9Q1CL84</accession>
<keyword evidence="5" id="KW-1015">Disulfide bond</keyword>
<dbReference type="CDD" id="cd00096">
    <property type="entry name" value="Ig"/>
    <property type="match status" value="1"/>
</dbReference>
<dbReference type="EMBL" id="JAIZAY010000002">
    <property type="protein sequence ID" value="KAJ8047627.1"/>
    <property type="molecule type" value="Genomic_DNA"/>
</dbReference>
<name>A0A9Q1CL84_HOLLE</name>
<dbReference type="FunFam" id="2.60.40.10:FF:000005">
    <property type="entry name" value="Neuronal cell adhesion molecule"/>
    <property type="match status" value="1"/>
</dbReference>
<feature type="domain" description="Ig-like" evidence="9">
    <location>
        <begin position="146"/>
        <end position="218"/>
    </location>
</feature>
<dbReference type="GO" id="GO:0005886">
    <property type="term" value="C:plasma membrane"/>
    <property type="evidence" value="ECO:0007669"/>
    <property type="project" value="UniProtKB-SubCell"/>
</dbReference>